<dbReference type="AlphaFoldDB" id="A0A9P9IKZ5"/>
<accession>A0A9P9IKZ5</accession>
<feature type="transmembrane region" description="Helical" evidence="1">
    <location>
        <begin position="21"/>
        <end position="45"/>
    </location>
</feature>
<protein>
    <submittedName>
        <fullName evidence="2">Uncharacterized protein</fullName>
    </submittedName>
</protein>
<evidence type="ECO:0000313" key="2">
    <source>
        <dbReference type="EMBL" id="KAH7123035.1"/>
    </source>
</evidence>
<gene>
    <name evidence="2" type="ORF">EDB81DRAFT_765990</name>
</gene>
<dbReference type="Proteomes" id="UP000738349">
    <property type="component" value="Unassembled WGS sequence"/>
</dbReference>
<keyword evidence="1" id="KW-1133">Transmembrane helix</keyword>
<keyword evidence="3" id="KW-1185">Reference proteome</keyword>
<evidence type="ECO:0000313" key="3">
    <source>
        <dbReference type="Proteomes" id="UP000738349"/>
    </source>
</evidence>
<reference evidence="2" key="1">
    <citation type="journal article" date="2021" name="Nat. Commun.">
        <title>Genetic determinants of endophytism in the Arabidopsis root mycobiome.</title>
        <authorList>
            <person name="Mesny F."/>
            <person name="Miyauchi S."/>
            <person name="Thiergart T."/>
            <person name="Pickel B."/>
            <person name="Atanasova L."/>
            <person name="Karlsson M."/>
            <person name="Huettel B."/>
            <person name="Barry K.W."/>
            <person name="Haridas S."/>
            <person name="Chen C."/>
            <person name="Bauer D."/>
            <person name="Andreopoulos W."/>
            <person name="Pangilinan J."/>
            <person name="LaButti K."/>
            <person name="Riley R."/>
            <person name="Lipzen A."/>
            <person name="Clum A."/>
            <person name="Drula E."/>
            <person name="Henrissat B."/>
            <person name="Kohler A."/>
            <person name="Grigoriev I.V."/>
            <person name="Martin F.M."/>
            <person name="Hacquard S."/>
        </authorList>
    </citation>
    <scope>NUCLEOTIDE SEQUENCE</scope>
    <source>
        <strain evidence="2">MPI-CAGE-AT-0147</strain>
    </source>
</reference>
<comment type="caution">
    <text evidence="2">The sequence shown here is derived from an EMBL/GenBank/DDBJ whole genome shotgun (WGS) entry which is preliminary data.</text>
</comment>
<organism evidence="2 3">
    <name type="scientific">Dactylonectria macrodidyma</name>
    <dbReference type="NCBI Taxonomy" id="307937"/>
    <lineage>
        <taxon>Eukaryota</taxon>
        <taxon>Fungi</taxon>
        <taxon>Dikarya</taxon>
        <taxon>Ascomycota</taxon>
        <taxon>Pezizomycotina</taxon>
        <taxon>Sordariomycetes</taxon>
        <taxon>Hypocreomycetidae</taxon>
        <taxon>Hypocreales</taxon>
        <taxon>Nectriaceae</taxon>
        <taxon>Dactylonectria</taxon>
    </lineage>
</organism>
<evidence type="ECO:0000256" key="1">
    <source>
        <dbReference type="SAM" id="Phobius"/>
    </source>
</evidence>
<keyword evidence="1" id="KW-0812">Transmembrane</keyword>
<name>A0A9P9IKZ5_9HYPO</name>
<sequence length="113" mass="12662">MHLRSLSHLSGMWQVLLRLDMSFYLSPVNVIMSAVGLTSLVVGIGEPLMQEEIEIQTPLINFRDVFPHMTIMDILFPTLVDMGMLEKVECCLPSLGVQQNQPRSDSTLQHGGH</sequence>
<proteinExistence type="predicted"/>
<keyword evidence="1" id="KW-0472">Membrane</keyword>
<dbReference type="EMBL" id="JAGMUV010000023">
    <property type="protein sequence ID" value="KAH7123035.1"/>
    <property type="molecule type" value="Genomic_DNA"/>
</dbReference>